<accession>A0A433WMR5</accession>
<dbReference type="Proteomes" id="UP000281028">
    <property type="component" value="Unassembled WGS sequence"/>
</dbReference>
<dbReference type="PROSITE" id="PS51257">
    <property type="entry name" value="PROKAR_LIPOPROTEIN"/>
    <property type="match status" value="1"/>
</dbReference>
<proteinExistence type="predicted"/>
<dbReference type="OrthoDB" id="1092467at2"/>
<evidence type="ECO:0000313" key="2">
    <source>
        <dbReference type="Proteomes" id="UP000281028"/>
    </source>
</evidence>
<gene>
    <name evidence="1" type="ORF">ECE50_010470</name>
</gene>
<sequence length="303" mass="34573">MKARYFSWLLLAAVSLSSCSKEDNPGFTPDLGIAKKYMPPADAPAEIKAMYEHYGVWMRMDFNDWKEVTNGVLATDPINRWGVGKIEPAYRSSATIYAQTLLSQVTETFAKRFFPLELFFVKSYSGSFWKKDITTIGRSRLIICWPNEMYGALPVTDPERHYFMDTVLTRRVWQELGGQIAGRMEQPITAFVLGGKAYDNGEAYDKILKQYQQDGDQVARDAANAELARNGGYISANGSRSFESDFPDWLSLIATESYENIKAKYLDNSPARARKYEVIIRHFNSYGWDIQKIGNEYRQKTGN</sequence>
<name>A0A433WMR5_9BACT</name>
<protein>
    <submittedName>
        <fullName evidence="1">Uncharacterized protein</fullName>
    </submittedName>
</protein>
<evidence type="ECO:0000313" key="1">
    <source>
        <dbReference type="EMBL" id="NSL87255.1"/>
    </source>
</evidence>
<organism evidence="1 2">
    <name type="scientific">Chitinophaga solisilvae</name>
    <dbReference type="NCBI Taxonomy" id="1233460"/>
    <lineage>
        <taxon>Bacteria</taxon>
        <taxon>Pseudomonadati</taxon>
        <taxon>Bacteroidota</taxon>
        <taxon>Chitinophagia</taxon>
        <taxon>Chitinophagales</taxon>
        <taxon>Chitinophagaceae</taxon>
        <taxon>Chitinophaga</taxon>
    </lineage>
</organism>
<dbReference type="AlphaFoldDB" id="A0A433WMR5"/>
<dbReference type="Gene3D" id="3.40.390.70">
    <property type="match status" value="1"/>
</dbReference>
<dbReference type="EMBL" id="RIAR02000001">
    <property type="protein sequence ID" value="NSL87255.1"/>
    <property type="molecule type" value="Genomic_DNA"/>
</dbReference>
<keyword evidence="2" id="KW-1185">Reference proteome</keyword>
<reference evidence="1" key="1">
    <citation type="submission" date="2020-05" db="EMBL/GenBank/DDBJ databases">
        <title>Chitinophaga laudate sp. nov., isolated from a tropical peat swamp.</title>
        <authorList>
            <person name="Goh C.B.S."/>
            <person name="Lee M.S."/>
            <person name="Parimannan S."/>
            <person name="Pasbakhsh P."/>
            <person name="Yule C.M."/>
            <person name="Rajandas H."/>
            <person name="Loke S."/>
            <person name="Croft L."/>
            <person name="Tan J.B.L."/>
        </authorList>
    </citation>
    <scope>NUCLEOTIDE SEQUENCE</scope>
    <source>
        <strain evidence="1">Mgbs1</strain>
    </source>
</reference>
<comment type="caution">
    <text evidence="1">The sequence shown here is derived from an EMBL/GenBank/DDBJ whole genome shotgun (WGS) entry which is preliminary data.</text>
</comment>